<dbReference type="Pfam" id="PF12708">
    <property type="entry name" value="Pect-lyase_RHGA_epim"/>
    <property type="match status" value="1"/>
</dbReference>
<dbReference type="RefSeq" id="WP_268778442.1">
    <property type="nucleotide sequence ID" value="NZ_JAPRAT010000001.1"/>
</dbReference>
<proteinExistence type="predicted"/>
<dbReference type="SUPFAM" id="SSF50370">
    <property type="entry name" value="Ricin B-like lectins"/>
    <property type="match status" value="1"/>
</dbReference>
<name>A0A9J6R8N5_9BACI</name>
<dbReference type="InterPro" id="IPR011050">
    <property type="entry name" value="Pectin_lyase_fold/virulence"/>
</dbReference>
<dbReference type="EMBL" id="JAPRAT010000001">
    <property type="protein sequence ID" value="MCZ0701675.1"/>
    <property type="molecule type" value="Genomic_DNA"/>
</dbReference>
<evidence type="ECO:0000259" key="1">
    <source>
        <dbReference type="Pfam" id="PF12708"/>
    </source>
</evidence>
<dbReference type="Gene3D" id="2.80.10.50">
    <property type="match status" value="3"/>
</dbReference>
<comment type="caution">
    <text evidence="3">The sequence shown here is derived from an EMBL/GenBank/DDBJ whole genome shotgun (WGS) entry which is preliminary data.</text>
</comment>
<dbReference type="InterPro" id="IPR012334">
    <property type="entry name" value="Pectin_lyas_fold"/>
</dbReference>
<dbReference type="SUPFAM" id="SSF51126">
    <property type="entry name" value="Pectin lyase-like"/>
    <property type="match status" value="1"/>
</dbReference>
<dbReference type="Pfam" id="PF14200">
    <property type="entry name" value="RicinB_lectin_2"/>
    <property type="match status" value="2"/>
</dbReference>
<keyword evidence="4" id="KW-1185">Reference proteome</keyword>
<dbReference type="InterPro" id="IPR024535">
    <property type="entry name" value="RHGA/B-epi-like_pectate_lyase"/>
</dbReference>
<reference evidence="3" key="1">
    <citation type="submission" date="2022-11" db="EMBL/GenBank/DDBJ databases">
        <title>WGS of Natronobacillus azotifigens 24KS-1, an anaerobic diazotrophic haloalkaliphile from soda-rich habitats.</title>
        <authorList>
            <person name="Sorokin D.Y."/>
            <person name="Merkel A.Y."/>
        </authorList>
    </citation>
    <scope>NUCLEOTIDE SEQUENCE</scope>
    <source>
        <strain evidence="3">24KS-1</strain>
    </source>
</reference>
<dbReference type="InterPro" id="IPR035992">
    <property type="entry name" value="Ricin_B-like_lectins"/>
</dbReference>
<feature type="domain" description="Rhamnogalacturonase A/B/Epimerase-like pectate lyase" evidence="1">
    <location>
        <begin position="37"/>
        <end position="258"/>
    </location>
</feature>
<protein>
    <submittedName>
        <fullName evidence="3">RICIN domain-containing protein</fullName>
    </submittedName>
</protein>
<feature type="domain" description="Ricin B lectin" evidence="2">
    <location>
        <begin position="406"/>
        <end position="483"/>
    </location>
</feature>
<dbReference type="Proteomes" id="UP001084197">
    <property type="component" value="Unassembled WGS sequence"/>
</dbReference>
<evidence type="ECO:0000259" key="2">
    <source>
        <dbReference type="Pfam" id="PF14200"/>
    </source>
</evidence>
<dbReference type="InterPro" id="IPR000772">
    <property type="entry name" value="Ricin_B_lectin"/>
</dbReference>
<accession>A0A9J6R8N5</accession>
<dbReference type="CDD" id="cd00161">
    <property type="entry name" value="beta-trefoil_Ricin-like"/>
    <property type="match status" value="1"/>
</dbReference>
<feature type="domain" description="Ricin B lectin" evidence="2">
    <location>
        <begin position="489"/>
        <end position="544"/>
    </location>
</feature>
<evidence type="ECO:0000313" key="3">
    <source>
        <dbReference type="EMBL" id="MCZ0701675.1"/>
    </source>
</evidence>
<dbReference type="AlphaFoldDB" id="A0A9J6R8N5"/>
<dbReference type="Gene3D" id="2.160.20.10">
    <property type="entry name" value="Single-stranded right-handed beta-helix, Pectin lyase-like"/>
    <property type="match status" value="1"/>
</dbReference>
<dbReference type="InterPro" id="IPR006626">
    <property type="entry name" value="PbH1"/>
</dbReference>
<dbReference type="PROSITE" id="PS50231">
    <property type="entry name" value="RICIN_B_LECTIN"/>
    <property type="match status" value="1"/>
</dbReference>
<organism evidence="3 4">
    <name type="scientific">Natronobacillus azotifigens</name>
    <dbReference type="NCBI Taxonomy" id="472978"/>
    <lineage>
        <taxon>Bacteria</taxon>
        <taxon>Bacillati</taxon>
        <taxon>Bacillota</taxon>
        <taxon>Bacilli</taxon>
        <taxon>Bacillales</taxon>
        <taxon>Bacillaceae</taxon>
        <taxon>Natronobacillus</taxon>
    </lineage>
</organism>
<evidence type="ECO:0000313" key="4">
    <source>
        <dbReference type="Proteomes" id="UP001084197"/>
    </source>
</evidence>
<sequence length="546" mass="60233">MLAFKKILSNRLLVMVFVLFTFAFLNGQEKIHAREVVNAADFGFTPGVESSQTHALHDAMRYFYDRGVEGTVFIPAGTYSINEAVRFHAGVNLVGEGMGRTVLKKVGTSNNYVIGNPIMRGNSNNLNVTVSDLTIDADRANRASRGLGQVGGLNIDADVSNLRLERIEVRDTTIGALLRRLKNSVIRDSVFDQTSGHAIAFGSESHAIGDVRDNVVTHNVITNSSGGSGINLSRATYTTVTYNQVINQVQQSDTYGGIRIPNGGSHNIVEHNVIQNYPRGIFVLTGAHNNTVSKNTIIDSRIHGMLVQADHNTFSENVFQQLDPSLNPEAVIRLAPGSQNQIINNEIHTFASFSNIGIRLTGASNSNVVRGNRIDTSGTLVSIEGGSNNTNTGNSRNHNQAYFENNVTYEIVNRNSGKLLEISNAGLGDGDNVQQWRRNFHPCQRWIFIQNNEGYYEIINQHSGKALEVFAWDANNGGNIVQWRHLGGTNQQWSIHRNSDGYFTLINRFSGKALDAYNRTLDDGGNIVQWDLNNGFQQQWNISKVN</sequence>
<dbReference type="SMART" id="SM00710">
    <property type="entry name" value="PbH1"/>
    <property type="match status" value="8"/>
</dbReference>
<gene>
    <name evidence="3" type="ORF">OWO01_00430</name>
</gene>